<organism evidence="3 4">
    <name type="scientific">Bacterioplanes sanyensis</name>
    <dbReference type="NCBI Taxonomy" id="1249553"/>
    <lineage>
        <taxon>Bacteria</taxon>
        <taxon>Pseudomonadati</taxon>
        <taxon>Pseudomonadota</taxon>
        <taxon>Gammaproteobacteria</taxon>
        <taxon>Oceanospirillales</taxon>
        <taxon>Oceanospirillaceae</taxon>
        <taxon>Bacterioplanes</taxon>
    </lineage>
</organism>
<evidence type="ECO:0000313" key="4">
    <source>
        <dbReference type="Proteomes" id="UP000202440"/>
    </source>
</evidence>
<keyword evidence="1" id="KW-1133">Transmembrane helix</keyword>
<feature type="transmembrane region" description="Helical" evidence="1">
    <location>
        <begin position="226"/>
        <end position="249"/>
    </location>
</feature>
<dbReference type="PANTHER" id="PTHR38033">
    <property type="entry name" value="MEMBRANE PROTEIN-RELATED"/>
    <property type="match status" value="1"/>
</dbReference>
<proteinExistence type="predicted"/>
<name>A0A222FM45_9GAMM</name>
<dbReference type="InterPro" id="IPR017732">
    <property type="entry name" value="T4/T6SS_DotU"/>
</dbReference>
<dbReference type="OrthoDB" id="345640at2"/>
<dbReference type="AlphaFoldDB" id="A0A222FM45"/>
<keyword evidence="1" id="KW-0812">Transmembrane</keyword>
<protein>
    <recommendedName>
        <fullName evidence="2">Type IV / VI secretion system DotU domain-containing protein</fullName>
    </recommendedName>
</protein>
<feature type="domain" description="Type IV / VI secretion system DotU" evidence="2">
    <location>
        <begin position="54"/>
        <end position="241"/>
    </location>
</feature>
<dbReference type="Proteomes" id="UP000202440">
    <property type="component" value="Chromosome"/>
</dbReference>
<evidence type="ECO:0000259" key="2">
    <source>
        <dbReference type="Pfam" id="PF09850"/>
    </source>
</evidence>
<sequence length="254" mass="29381">MKQSTPWSSHDALTDPCGSGDPVRLMSHFYQHVVTIKQGLESGELEDDISQQLKLNRTPSDEELADAIANRLQRWIERCAKQLRKQLTEREYRLVFEAMFVMVALVDELLIFNIDWRGRHIWQNTPLEVRIFRSSYAGERFFAGVARLLKQRSWDSQQQNLAAVYLFAMRLGFCGCFRDQPKKLQHVRLQLYKRISTSGQLQQLCPGAYQNVLSASEEKRLAPLGAWYRLMALGLITYLGVSWGIWLAVKGTWL</sequence>
<dbReference type="Gene3D" id="1.25.40.590">
    <property type="entry name" value="Type IV / VI secretion system, DotU"/>
    <property type="match status" value="1"/>
</dbReference>
<reference evidence="3 4" key="1">
    <citation type="submission" date="2017-07" db="EMBL/GenBank/DDBJ databases">
        <title>Annotated genome sequence of Bacterioplanes sanyensis isolated from Red Sea.</title>
        <authorList>
            <person name="Rehman Z.U."/>
        </authorList>
    </citation>
    <scope>NUCLEOTIDE SEQUENCE [LARGE SCALE GENOMIC DNA]</scope>
    <source>
        <strain evidence="3 4">NV9</strain>
    </source>
</reference>
<evidence type="ECO:0000313" key="3">
    <source>
        <dbReference type="EMBL" id="ASP39829.1"/>
    </source>
</evidence>
<dbReference type="InterPro" id="IPR038522">
    <property type="entry name" value="T4/T6SS_DotU_sf"/>
</dbReference>
<gene>
    <name evidence="3" type="ORF">CHH28_14610</name>
</gene>
<dbReference type="PANTHER" id="PTHR38033:SF1">
    <property type="entry name" value="DOTU FAMILY TYPE IV_VI SECRETION SYSTEM PROTEIN"/>
    <property type="match status" value="1"/>
</dbReference>
<dbReference type="Pfam" id="PF09850">
    <property type="entry name" value="DotU"/>
    <property type="match status" value="1"/>
</dbReference>
<dbReference type="EMBL" id="CP022530">
    <property type="protein sequence ID" value="ASP39829.1"/>
    <property type="molecule type" value="Genomic_DNA"/>
</dbReference>
<keyword evidence="4" id="KW-1185">Reference proteome</keyword>
<evidence type="ECO:0000256" key="1">
    <source>
        <dbReference type="SAM" id="Phobius"/>
    </source>
</evidence>
<keyword evidence="1" id="KW-0472">Membrane</keyword>
<accession>A0A222FM45</accession>
<dbReference type="KEGG" id="bsan:CHH28_14610"/>
<dbReference type="RefSeq" id="WP_094061003.1">
    <property type="nucleotide sequence ID" value="NZ_CP022530.1"/>
</dbReference>